<evidence type="ECO:0000313" key="3">
    <source>
        <dbReference type="Proteomes" id="UP000030764"/>
    </source>
</evidence>
<dbReference type="EMBL" id="KL367474">
    <property type="protein sequence ID" value="KFD73278.1"/>
    <property type="molecule type" value="Genomic_DNA"/>
</dbReference>
<accession>A0A085M1G8</accession>
<sequence length="86" mass="9636">MLNIALAGGSIAGIFYPLSIMRTTKSLSVDDHLKRKKVSACGRKRLNDSYASNIPSSRRLATCSRMHFHLGERHPHDDDDEQVEIV</sequence>
<dbReference type="EMBL" id="KL363244">
    <property type="protein sequence ID" value="KFD51064.1"/>
    <property type="molecule type" value="Genomic_DNA"/>
</dbReference>
<proteinExistence type="predicted"/>
<dbReference type="Proteomes" id="UP000030764">
    <property type="component" value="Unassembled WGS sequence"/>
</dbReference>
<protein>
    <submittedName>
        <fullName evidence="1">Uncharacterized protein</fullName>
    </submittedName>
</protein>
<name>A0A085M1G8_9BILA</name>
<dbReference type="AlphaFoldDB" id="A0A085M1G8"/>
<gene>
    <name evidence="1" type="ORF">M513_08105</name>
    <name evidence="2" type="ORF">M514_08105</name>
</gene>
<evidence type="ECO:0000313" key="1">
    <source>
        <dbReference type="EMBL" id="KFD51064.1"/>
    </source>
</evidence>
<dbReference type="Proteomes" id="UP000030758">
    <property type="component" value="Unassembled WGS sequence"/>
</dbReference>
<evidence type="ECO:0000313" key="2">
    <source>
        <dbReference type="EMBL" id="KFD73278.1"/>
    </source>
</evidence>
<reference evidence="1 3" key="1">
    <citation type="journal article" date="2014" name="Nat. Genet.">
        <title>Genome and transcriptome of the porcine whipworm Trichuris suis.</title>
        <authorList>
            <person name="Jex A.R."/>
            <person name="Nejsum P."/>
            <person name="Schwarz E.M."/>
            <person name="Hu L."/>
            <person name="Young N.D."/>
            <person name="Hall R.S."/>
            <person name="Korhonen P.K."/>
            <person name="Liao S."/>
            <person name="Thamsborg S."/>
            <person name="Xia J."/>
            <person name="Xu P."/>
            <person name="Wang S."/>
            <person name="Scheerlinck J.P."/>
            <person name="Hofmann A."/>
            <person name="Sternberg P.W."/>
            <person name="Wang J."/>
            <person name="Gasser R.B."/>
        </authorList>
    </citation>
    <scope>NUCLEOTIDE SEQUENCE [LARGE SCALE GENOMIC DNA]</scope>
    <source>
        <strain evidence="2">DCEP-RM93F</strain>
        <strain evidence="1">DCEP-RM93M</strain>
    </source>
</reference>
<keyword evidence="3" id="KW-1185">Reference proteome</keyword>
<organism evidence="1 3">
    <name type="scientific">Trichuris suis</name>
    <name type="common">pig whipworm</name>
    <dbReference type="NCBI Taxonomy" id="68888"/>
    <lineage>
        <taxon>Eukaryota</taxon>
        <taxon>Metazoa</taxon>
        <taxon>Ecdysozoa</taxon>
        <taxon>Nematoda</taxon>
        <taxon>Enoplea</taxon>
        <taxon>Dorylaimia</taxon>
        <taxon>Trichinellida</taxon>
        <taxon>Trichuridae</taxon>
        <taxon>Trichuris</taxon>
    </lineage>
</organism>